<evidence type="ECO:0000313" key="1">
    <source>
        <dbReference type="EMBL" id="MDI3349949.1"/>
    </source>
</evidence>
<dbReference type="Proteomes" id="UP001432074">
    <property type="component" value="Chromosome"/>
</dbReference>
<dbReference type="Proteomes" id="UP001162175">
    <property type="component" value="Unassembled WGS sequence"/>
</dbReference>
<keyword evidence="4" id="KW-1185">Reference proteome</keyword>
<reference evidence="1" key="1">
    <citation type="submission" date="2022-11" db="EMBL/GenBank/DDBJ databases">
        <title>Draft genome of Mycoplasma arginini isolated from fly.</title>
        <authorList>
            <person name="Severgnini M."/>
            <person name="Gioia G."/>
            <person name="Cremonesi P."/>
            <person name="Moroni P."/>
            <person name="Addis M.F."/>
            <person name="Castiglioni B."/>
        </authorList>
    </citation>
    <scope>NUCLEOTIDE SEQUENCE</scope>
    <source>
        <strain evidence="1">QMP CG1-1632</strain>
    </source>
</reference>
<accession>A0AA43QXV0</accession>
<organism evidence="1 3">
    <name type="scientific">Mycoplasmopsis arginini</name>
    <name type="common">Mycoplasma arginini</name>
    <dbReference type="NCBI Taxonomy" id="2094"/>
    <lineage>
        <taxon>Bacteria</taxon>
        <taxon>Bacillati</taxon>
        <taxon>Mycoplasmatota</taxon>
        <taxon>Mycoplasmoidales</taxon>
        <taxon>Metamycoplasmataceae</taxon>
        <taxon>Mycoplasmopsis</taxon>
    </lineage>
</organism>
<dbReference type="RefSeq" id="WP_060823302.1">
    <property type="nucleotide sequence ID" value="NZ_AP014657.1"/>
</dbReference>
<evidence type="ECO:0000313" key="3">
    <source>
        <dbReference type="Proteomes" id="UP001162175"/>
    </source>
</evidence>
<dbReference type="GeneID" id="80703327"/>
<name>A0AA43QXV0_MYCAR</name>
<evidence type="ECO:0000313" key="4">
    <source>
        <dbReference type="Proteomes" id="UP001432074"/>
    </source>
</evidence>
<reference evidence="2" key="2">
    <citation type="submission" date="2024-01" db="EMBL/GenBank/DDBJ databases">
        <title>Complete genome sequence of Mycoplasma arginini type strain G 230.</title>
        <authorList>
            <person name="Spergser J."/>
        </authorList>
    </citation>
    <scope>NUCLEOTIDE SEQUENCE</scope>
    <source>
        <strain evidence="2">NCTC 10129</strain>
    </source>
</reference>
<dbReference type="AlphaFoldDB" id="A0AA43QXV0"/>
<sequence>MAKKSTFFIERNKDKILFWLEDKNYQNNIEIIDFKKFLSTVLLKNNFKKDDVKVAEFLEKIKKSITEKQLLKFKEFAIDYENNSMFSVEQNIPIILYDQKALSFENNFEAVYNEELEKLINEKYYVEFLPNLILYFSNNTESLKIYIKKDYFLSSQGEKNGK</sequence>
<dbReference type="EMBL" id="JAPFAR010000165">
    <property type="protein sequence ID" value="MDI3349949.1"/>
    <property type="molecule type" value="Genomic_DNA"/>
</dbReference>
<dbReference type="EMBL" id="CP143577">
    <property type="protein sequence ID" value="WVN21727.1"/>
    <property type="molecule type" value="Genomic_DNA"/>
</dbReference>
<protein>
    <submittedName>
        <fullName evidence="2">DUF2714 domain-containing protein</fullName>
    </submittedName>
</protein>
<proteinExistence type="predicted"/>
<dbReference type="InterPro" id="IPR021222">
    <property type="entry name" value="DUF2714"/>
</dbReference>
<dbReference type="Pfam" id="PF10896">
    <property type="entry name" value="DUF2714"/>
    <property type="match status" value="1"/>
</dbReference>
<evidence type="ECO:0000313" key="2">
    <source>
        <dbReference type="EMBL" id="WVN21727.1"/>
    </source>
</evidence>
<gene>
    <name evidence="1" type="ORF">DCBHLPFO_00456</name>
    <name evidence="2" type="ORF">V2E25_01935</name>
</gene>